<feature type="compositionally biased region" description="Pro residues" evidence="1">
    <location>
        <begin position="122"/>
        <end position="136"/>
    </location>
</feature>
<keyword evidence="3" id="KW-1185">Reference proteome</keyword>
<evidence type="ECO:0000313" key="3">
    <source>
        <dbReference type="Proteomes" id="UP000594263"/>
    </source>
</evidence>
<dbReference type="AlphaFoldDB" id="A0A7N1A8Y3"/>
<evidence type="ECO:0000313" key="2">
    <source>
        <dbReference type="EnsemblPlants" id="Kaladp0630s0045.1.v1.1"/>
    </source>
</evidence>
<feature type="region of interest" description="Disordered" evidence="1">
    <location>
        <begin position="62"/>
        <end position="136"/>
    </location>
</feature>
<dbReference type="Proteomes" id="UP000594263">
    <property type="component" value="Unplaced"/>
</dbReference>
<feature type="compositionally biased region" description="Pro residues" evidence="1">
    <location>
        <begin position="70"/>
        <end position="111"/>
    </location>
</feature>
<feature type="compositionally biased region" description="Low complexity" evidence="1">
    <location>
        <begin position="112"/>
        <end position="121"/>
    </location>
</feature>
<dbReference type="PRINTS" id="PR01217">
    <property type="entry name" value="PRICHEXTENSN"/>
</dbReference>
<accession>A0A7N1A8Y3</accession>
<protein>
    <submittedName>
        <fullName evidence="2">Uncharacterized protein</fullName>
    </submittedName>
</protein>
<reference evidence="2" key="1">
    <citation type="submission" date="2021-01" db="UniProtKB">
        <authorList>
            <consortium name="EnsemblPlants"/>
        </authorList>
    </citation>
    <scope>IDENTIFICATION</scope>
</reference>
<sequence length="206" mass="22470">MKVLNQTTGDVHLVLQLGLIFLTADDMLAVLDEIMEKSEFWNVVKQLHHRNACRREVLEKRNAAPATPSQHPPPPPPPQPPPPPPPPPQPPPPPPHAAPAPPPPPPVPPPLLRLSAGLSLLEPPPHPPALAPPPPPPENVLVLQPLLRLPAVFLQQHMSKQQQMAIIATATQTAPMSVLVGLNFLGDHPYIGNFLVCFIYFLQTRH</sequence>
<evidence type="ECO:0000256" key="1">
    <source>
        <dbReference type="SAM" id="MobiDB-lite"/>
    </source>
</evidence>
<organism evidence="2 3">
    <name type="scientific">Kalanchoe fedtschenkoi</name>
    <name type="common">Lavender scallops</name>
    <name type="synonym">South American air plant</name>
    <dbReference type="NCBI Taxonomy" id="63787"/>
    <lineage>
        <taxon>Eukaryota</taxon>
        <taxon>Viridiplantae</taxon>
        <taxon>Streptophyta</taxon>
        <taxon>Embryophyta</taxon>
        <taxon>Tracheophyta</taxon>
        <taxon>Spermatophyta</taxon>
        <taxon>Magnoliopsida</taxon>
        <taxon>eudicotyledons</taxon>
        <taxon>Gunneridae</taxon>
        <taxon>Pentapetalae</taxon>
        <taxon>Saxifragales</taxon>
        <taxon>Crassulaceae</taxon>
        <taxon>Kalanchoe</taxon>
    </lineage>
</organism>
<dbReference type="Gramene" id="Kaladp0630s0045.1.v1.1">
    <property type="protein sequence ID" value="Kaladp0630s0045.1.v1.1"/>
    <property type="gene ID" value="Kaladp0630s0045.v1.1"/>
</dbReference>
<name>A0A7N1A8Y3_KALFE</name>
<dbReference type="EnsemblPlants" id="Kaladp0630s0045.1.v1.1">
    <property type="protein sequence ID" value="Kaladp0630s0045.1.v1.1"/>
    <property type="gene ID" value="Kaladp0630s0045.v1.1"/>
</dbReference>
<proteinExistence type="predicted"/>
<dbReference type="OMA" id="MEKSEFW"/>